<evidence type="ECO:0000256" key="2">
    <source>
        <dbReference type="ARBA" id="ARBA00022490"/>
    </source>
</evidence>
<keyword evidence="4" id="KW-0677">Repeat</keyword>
<feature type="domain" description="IFT121-like zinc finger" evidence="9">
    <location>
        <begin position="671"/>
        <end position="717"/>
    </location>
</feature>
<feature type="domain" description="IF140/IFT172/WDR19 TPR" evidence="10">
    <location>
        <begin position="214"/>
        <end position="474"/>
    </location>
</feature>
<protein>
    <recommendedName>
        <fullName evidence="13">Tetratricopeptide repeat protein</fullName>
    </recommendedName>
</protein>
<dbReference type="InterPro" id="IPR056170">
    <property type="entry name" value="Znf_IFT121-like"/>
</dbReference>
<evidence type="ECO:0000259" key="10">
    <source>
        <dbReference type="Pfam" id="PF24762"/>
    </source>
</evidence>
<dbReference type="Pfam" id="PF23145">
    <property type="entry name" value="Zf_2nd_IFT121"/>
    <property type="match status" value="1"/>
</dbReference>
<keyword evidence="12" id="KW-1185">Reference proteome</keyword>
<evidence type="ECO:0000256" key="3">
    <source>
        <dbReference type="ARBA" id="ARBA00022574"/>
    </source>
</evidence>
<proteinExistence type="predicted"/>
<dbReference type="PANTHER" id="PTHR14920:SF0">
    <property type="entry name" value="WD REPEAT DOMAIN 19"/>
    <property type="match status" value="1"/>
</dbReference>
<evidence type="ECO:0000313" key="11">
    <source>
        <dbReference type="EMBL" id="KAK6745812.1"/>
    </source>
</evidence>
<keyword evidence="2" id="KW-0963">Cytoplasm</keyword>
<sequence length="744" mass="83981">MSDFIQFDFFFEELKNLGFFQGIKKFGLTKNLERWMYAWRICDFTRDLVDWNTFAQAALLNADAELALRIFRHIGDVSMGLALEAIVGIEEKTLLAAHVAMLLGRYDQAEQLFLKSSEPKEALSSLFFSSTFDLHKLSPFSMRRDLLDWSKALALAEQLAPAEIPYISREYAQQLEFMGDYSTALAHYENGIIEYPEEETEQILEHNEICRSGLARMSIRTGDIRKGIQLARDLHGRVVKRDCAIILEHLRQYGEAADLYELGQFYDRAAAVCLKAKAWGKVGELLPKVRSPKIHAQYGKVMEAEKRYKEAAVAYRNARDYDNLVRMLLDHLNMAEEAVKVVRESRSIEGAKLVAKFFSQIGDHASAIRFLVLSNCQQEAFQLAEATDHIAEYADSIEADGASQEQLAFLAEYFANAGDSHNAGRFYLRAGHYRAALEYLMACGENHESLVLAIEAVAAASDNKLTTRMTEYLMGEVDGMPKDAKYLFRLYVALGMTKEAATTAVVIAREEQDHGSYTVARNVLLAMYQELVAKSIRVPNEMRNSLMIIHSYLIVKGLLRRNESLKAARMLIRVMTNISRFPAHVVPILTSTVVVCSKAGLKAAAHRAAVTLMLPEYRQKIDAKYKKKIELFVRRNDKTDDPEELHLPCPHCSFPVPETELACDNCKSTIPYCIVTGRHIIDSDFAQCPSCNFPGYYTELKKLLALNEMCPMCSSPLNDTIPGDASAYLDKDKMNHEQMSIKSS</sequence>
<evidence type="ECO:0008006" key="13">
    <source>
        <dbReference type="Google" id="ProtNLM"/>
    </source>
</evidence>
<evidence type="ECO:0000256" key="7">
    <source>
        <dbReference type="ARBA" id="ARBA00023212"/>
    </source>
</evidence>
<accession>A0ABR1D6F7</accession>
<name>A0ABR1D6F7_NECAM</name>
<dbReference type="EMBL" id="JAVFWL010000003">
    <property type="protein sequence ID" value="KAK6745812.1"/>
    <property type="molecule type" value="Genomic_DNA"/>
</dbReference>
<keyword evidence="6" id="KW-0969">Cilium</keyword>
<dbReference type="Pfam" id="PF24762">
    <property type="entry name" value="TPR_IF140-IFT172"/>
    <property type="match status" value="1"/>
</dbReference>
<evidence type="ECO:0000256" key="8">
    <source>
        <dbReference type="ARBA" id="ARBA00023273"/>
    </source>
</evidence>
<gene>
    <name evidence="11" type="primary">Necator_chrIII.g12889</name>
    <name evidence="11" type="ORF">RB195_012122</name>
</gene>
<comment type="caution">
    <text evidence="11">The sequence shown here is derived from an EMBL/GenBank/DDBJ whole genome shotgun (WGS) entry which is preliminary data.</text>
</comment>
<evidence type="ECO:0000256" key="4">
    <source>
        <dbReference type="ARBA" id="ARBA00022737"/>
    </source>
</evidence>
<evidence type="ECO:0000256" key="1">
    <source>
        <dbReference type="ARBA" id="ARBA00004120"/>
    </source>
</evidence>
<evidence type="ECO:0000259" key="9">
    <source>
        <dbReference type="Pfam" id="PF23145"/>
    </source>
</evidence>
<comment type="subcellular location">
    <subcellularLocation>
        <location evidence="1">Cytoplasm</location>
        <location evidence="1">Cytoskeleton</location>
        <location evidence="1">Cilium basal body</location>
    </subcellularLocation>
</comment>
<dbReference type="InterPro" id="IPR056168">
    <property type="entry name" value="TPR_IF140/IFT172/WDR19"/>
</dbReference>
<organism evidence="11 12">
    <name type="scientific">Necator americanus</name>
    <name type="common">Human hookworm</name>
    <dbReference type="NCBI Taxonomy" id="51031"/>
    <lineage>
        <taxon>Eukaryota</taxon>
        <taxon>Metazoa</taxon>
        <taxon>Ecdysozoa</taxon>
        <taxon>Nematoda</taxon>
        <taxon>Chromadorea</taxon>
        <taxon>Rhabditida</taxon>
        <taxon>Rhabditina</taxon>
        <taxon>Rhabditomorpha</taxon>
        <taxon>Strongyloidea</taxon>
        <taxon>Ancylostomatidae</taxon>
        <taxon>Bunostominae</taxon>
        <taxon>Necator</taxon>
    </lineage>
</organism>
<dbReference type="PANTHER" id="PTHR14920">
    <property type="entry name" value="OSMOTIC AVOIDANCE ABNORMAL PROTEIN 1/WD REPEAT MEMBRANE PROTEIN"/>
    <property type="match status" value="1"/>
</dbReference>
<evidence type="ECO:0000256" key="6">
    <source>
        <dbReference type="ARBA" id="ARBA00023069"/>
    </source>
</evidence>
<keyword evidence="3" id="KW-0853">WD repeat</keyword>
<dbReference type="Gene3D" id="1.25.40.470">
    <property type="match status" value="2"/>
</dbReference>
<evidence type="ECO:0000313" key="12">
    <source>
        <dbReference type="Proteomes" id="UP001303046"/>
    </source>
</evidence>
<keyword evidence="5" id="KW-0970">Cilium biogenesis/degradation</keyword>
<dbReference type="InterPro" id="IPR040379">
    <property type="entry name" value="WDR19/dyf-2"/>
</dbReference>
<keyword evidence="7" id="KW-0206">Cytoskeleton</keyword>
<keyword evidence="8" id="KW-0966">Cell projection</keyword>
<evidence type="ECO:0000256" key="5">
    <source>
        <dbReference type="ARBA" id="ARBA00022794"/>
    </source>
</evidence>
<reference evidence="11 12" key="1">
    <citation type="submission" date="2023-08" db="EMBL/GenBank/DDBJ databases">
        <title>A Necator americanus chromosomal reference genome.</title>
        <authorList>
            <person name="Ilik V."/>
            <person name="Petrzelkova K.J."/>
            <person name="Pardy F."/>
            <person name="Fuh T."/>
            <person name="Niatou-Singa F.S."/>
            <person name="Gouil Q."/>
            <person name="Baker L."/>
            <person name="Ritchie M.E."/>
            <person name="Jex A.R."/>
            <person name="Gazzola D."/>
            <person name="Li H."/>
            <person name="Toshio Fujiwara R."/>
            <person name="Zhan B."/>
            <person name="Aroian R.V."/>
            <person name="Pafco B."/>
            <person name="Schwarz E.M."/>
        </authorList>
    </citation>
    <scope>NUCLEOTIDE SEQUENCE [LARGE SCALE GENOMIC DNA]</scope>
    <source>
        <strain evidence="11 12">Aroian</strain>
        <tissue evidence="11">Whole animal</tissue>
    </source>
</reference>
<dbReference type="Proteomes" id="UP001303046">
    <property type="component" value="Unassembled WGS sequence"/>
</dbReference>